<keyword evidence="6 10" id="KW-0808">Transferase</keyword>
<dbReference type="SUPFAM" id="SSF88697">
    <property type="entry name" value="PUA domain-like"/>
    <property type="match status" value="1"/>
</dbReference>
<accession>A0A916U910</accession>
<dbReference type="RefSeq" id="WP_188626451.1">
    <property type="nucleotide sequence ID" value="NZ_BMIL01000005.1"/>
</dbReference>
<dbReference type="InterPro" id="IPR046886">
    <property type="entry name" value="RsmE_MTase_dom"/>
</dbReference>
<comment type="catalytic activity">
    <reaction evidence="9 10">
        <text>uridine(1498) in 16S rRNA + S-adenosyl-L-methionine = N(3)-methyluridine(1498) in 16S rRNA + S-adenosyl-L-homocysteine + H(+)</text>
        <dbReference type="Rhea" id="RHEA:42920"/>
        <dbReference type="Rhea" id="RHEA-COMP:10283"/>
        <dbReference type="Rhea" id="RHEA-COMP:10284"/>
        <dbReference type="ChEBI" id="CHEBI:15378"/>
        <dbReference type="ChEBI" id="CHEBI:57856"/>
        <dbReference type="ChEBI" id="CHEBI:59789"/>
        <dbReference type="ChEBI" id="CHEBI:65315"/>
        <dbReference type="ChEBI" id="CHEBI:74502"/>
        <dbReference type="EC" id="2.1.1.193"/>
    </reaction>
</comment>
<evidence type="ECO:0000259" key="12">
    <source>
        <dbReference type="Pfam" id="PF04452"/>
    </source>
</evidence>
<dbReference type="EMBL" id="BMIL01000005">
    <property type="protein sequence ID" value="GGC63925.1"/>
    <property type="molecule type" value="Genomic_DNA"/>
</dbReference>
<evidence type="ECO:0000256" key="4">
    <source>
        <dbReference type="ARBA" id="ARBA00022552"/>
    </source>
</evidence>
<comment type="function">
    <text evidence="8 10">Specifically methylates the N3 position of the uracil ring of uridine 1498 (m3U1498) in 16S rRNA. Acts on the fully assembled 30S ribosomal subunit.</text>
</comment>
<dbReference type="PANTHER" id="PTHR30027:SF3">
    <property type="entry name" value="16S RRNA (URACIL(1498)-N(3))-METHYLTRANSFERASE"/>
    <property type="match status" value="1"/>
</dbReference>
<dbReference type="EC" id="2.1.1.193" evidence="10"/>
<evidence type="ECO:0000313" key="14">
    <source>
        <dbReference type="EMBL" id="GGC63925.1"/>
    </source>
</evidence>
<dbReference type="AlphaFoldDB" id="A0A916U910"/>
<dbReference type="Pfam" id="PF20260">
    <property type="entry name" value="PUA_4"/>
    <property type="match status" value="1"/>
</dbReference>
<dbReference type="InterPro" id="IPR015947">
    <property type="entry name" value="PUA-like_sf"/>
</dbReference>
<evidence type="ECO:0000256" key="7">
    <source>
        <dbReference type="ARBA" id="ARBA00022691"/>
    </source>
</evidence>
<dbReference type="GO" id="GO:0070042">
    <property type="term" value="F:rRNA (uridine-N3-)-methyltransferase activity"/>
    <property type="evidence" value="ECO:0007669"/>
    <property type="project" value="TreeGrafter"/>
</dbReference>
<dbReference type="Gene3D" id="2.40.240.20">
    <property type="entry name" value="Hypothetical PUA domain-like, domain 1"/>
    <property type="match status" value="1"/>
</dbReference>
<evidence type="ECO:0000256" key="3">
    <source>
        <dbReference type="ARBA" id="ARBA00022490"/>
    </source>
</evidence>
<organism evidence="14 15">
    <name type="scientific">Pedobacter quisquiliarum</name>
    <dbReference type="NCBI Taxonomy" id="1834438"/>
    <lineage>
        <taxon>Bacteria</taxon>
        <taxon>Pseudomonadati</taxon>
        <taxon>Bacteroidota</taxon>
        <taxon>Sphingobacteriia</taxon>
        <taxon>Sphingobacteriales</taxon>
        <taxon>Sphingobacteriaceae</taxon>
        <taxon>Pedobacter</taxon>
    </lineage>
</organism>
<feature type="domain" description="Ribosomal RNA small subunit methyltransferase E PUA-like" evidence="13">
    <location>
        <begin position="17"/>
        <end position="63"/>
    </location>
</feature>
<evidence type="ECO:0000256" key="5">
    <source>
        <dbReference type="ARBA" id="ARBA00022603"/>
    </source>
</evidence>
<dbReference type="NCBIfam" id="TIGR00046">
    <property type="entry name" value="RsmE family RNA methyltransferase"/>
    <property type="match status" value="2"/>
</dbReference>
<protein>
    <recommendedName>
        <fullName evidence="10">Ribosomal RNA small subunit methyltransferase E</fullName>
        <ecNumber evidence="10">2.1.1.193</ecNumber>
    </recommendedName>
</protein>
<evidence type="ECO:0000256" key="1">
    <source>
        <dbReference type="ARBA" id="ARBA00004496"/>
    </source>
</evidence>
<dbReference type="CDD" id="cd18084">
    <property type="entry name" value="RsmE-like"/>
    <property type="match status" value="1"/>
</dbReference>
<evidence type="ECO:0000256" key="11">
    <source>
        <dbReference type="SAM" id="MobiDB-lite"/>
    </source>
</evidence>
<comment type="similarity">
    <text evidence="2 10">Belongs to the RNA methyltransferase RsmE family.</text>
</comment>
<sequence>MHVFYTPDLQDQAHYQLNEEESKHCSRVLRLSVGDTVFLIDGRGGLYEAEIETAAKKHVELRITKTTKAYQKRNHHLHIAVAPTKNIDRLEWFLEKATEIGIDEITPIICERSERKVVKGDRLEKVITAAVKQSLQAYHPVLNPAVTFSELLAQQTNAQQTDLHTSPQQTNAQQKNAQETNLHTSPNTSAQKSVSKLIAHCIDDEQRRYLKDLVQPHGNYLMLIGPEGDFSPQEISSALAEGFMPVTLGTTRLRTETAALAACFEINYLNR</sequence>
<evidence type="ECO:0000313" key="15">
    <source>
        <dbReference type="Proteomes" id="UP000651668"/>
    </source>
</evidence>
<feature type="region of interest" description="Disordered" evidence="11">
    <location>
        <begin position="158"/>
        <end position="190"/>
    </location>
</feature>
<keyword evidence="3 10" id="KW-0963">Cytoplasm</keyword>
<evidence type="ECO:0000256" key="6">
    <source>
        <dbReference type="ARBA" id="ARBA00022679"/>
    </source>
</evidence>
<comment type="caution">
    <text evidence="14">The sequence shown here is derived from an EMBL/GenBank/DDBJ whole genome shotgun (WGS) entry which is preliminary data.</text>
</comment>
<dbReference type="Proteomes" id="UP000651668">
    <property type="component" value="Unassembled WGS sequence"/>
</dbReference>
<comment type="subcellular location">
    <subcellularLocation>
        <location evidence="1 10">Cytoplasm</location>
    </subcellularLocation>
</comment>
<dbReference type="SUPFAM" id="SSF75217">
    <property type="entry name" value="alpha/beta knot"/>
    <property type="match status" value="1"/>
</dbReference>
<evidence type="ECO:0000256" key="10">
    <source>
        <dbReference type="PIRNR" id="PIRNR015601"/>
    </source>
</evidence>
<evidence type="ECO:0000256" key="9">
    <source>
        <dbReference type="ARBA" id="ARBA00047944"/>
    </source>
</evidence>
<reference evidence="14" key="2">
    <citation type="submission" date="2020-09" db="EMBL/GenBank/DDBJ databases">
        <authorList>
            <person name="Sun Q."/>
            <person name="Zhou Y."/>
        </authorList>
    </citation>
    <scope>NUCLEOTIDE SEQUENCE</scope>
    <source>
        <strain evidence="14">CGMCC 1.15343</strain>
    </source>
</reference>
<feature type="domain" description="Ribosomal RNA small subunit methyltransferase E methyltransferase" evidence="12">
    <location>
        <begin position="74"/>
        <end position="263"/>
    </location>
</feature>
<dbReference type="InterPro" id="IPR029026">
    <property type="entry name" value="tRNA_m1G_MTases_N"/>
</dbReference>
<keyword evidence="7 10" id="KW-0949">S-adenosyl-L-methionine</keyword>
<dbReference type="PANTHER" id="PTHR30027">
    <property type="entry name" value="RIBOSOMAL RNA SMALL SUBUNIT METHYLTRANSFERASE E"/>
    <property type="match status" value="1"/>
</dbReference>
<keyword evidence="4 10" id="KW-0698">rRNA processing</keyword>
<reference evidence="14" key="1">
    <citation type="journal article" date="2014" name="Int. J. Syst. Evol. Microbiol.">
        <title>Complete genome sequence of Corynebacterium casei LMG S-19264T (=DSM 44701T), isolated from a smear-ripened cheese.</title>
        <authorList>
            <consortium name="US DOE Joint Genome Institute (JGI-PGF)"/>
            <person name="Walter F."/>
            <person name="Albersmeier A."/>
            <person name="Kalinowski J."/>
            <person name="Ruckert C."/>
        </authorList>
    </citation>
    <scope>NUCLEOTIDE SEQUENCE</scope>
    <source>
        <strain evidence="14">CGMCC 1.15343</strain>
    </source>
</reference>
<dbReference type="PIRSF" id="PIRSF015601">
    <property type="entry name" value="MTase_slr0722"/>
    <property type="match status" value="1"/>
</dbReference>
<keyword evidence="15" id="KW-1185">Reference proteome</keyword>
<dbReference type="Pfam" id="PF04452">
    <property type="entry name" value="Methyltrans_RNA"/>
    <property type="match status" value="1"/>
</dbReference>
<dbReference type="GO" id="GO:0070475">
    <property type="term" value="P:rRNA base methylation"/>
    <property type="evidence" value="ECO:0007669"/>
    <property type="project" value="TreeGrafter"/>
</dbReference>
<dbReference type="InterPro" id="IPR029028">
    <property type="entry name" value="Alpha/beta_knot_MTases"/>
</dbReference>
<dbReference type="InterPro" id="IPR006700">
    <property type="entry name" value="RsmE"/>
</dbReference>
<evidence type="ECO:0000256" key="2">
    <source>
        <dbReference type="ARBA" id="ARBA00005528"/>
    </source>
</evidence>
<dbReference type="InterPro" id="IPR046887">
    <property type="entry name" value="RsmE_PUA-like"/>
</dbReference>
<dbReference type="Gene3D" id="3.40.1280.10">
    <property type="match status" value="1"/>
</dbReference>
<evidence type="ECO:0000259" key="13">
    <source>
        <dbReference type="Pfam" id="PF20260"/>
    </source>
</evidence>
<dbReference type="GO" id="GO:0005737">
    <property type="term" value="C:cytoplasm"/>
    <property type="evidence" value="ECO:0007669"/>
    <property type="project" value="UniProtKB-SubCell"/>
</dbReference>
<evidence type="ECO:0000256" key="8">
    <source>
        <dbReference type="ARBA" id="ARBA00025699"/>
    </source>
</evidence>
<name>A0A916U910_9SPHI</name>
<keyword evidence="5 10" id="KW-0489">Methyltransferase</keyword>
<proteinExistence type="inferred from homology"/>
<gene>
    <name evidence="14" type="ORF">GCM10011387_16980</name>
</gene>